<dbReference type="InterPro" id="IPR036390">
    <property type="entry name" value="WH_DNA-bd_sf"/>
</dbReference>
<evidence type="ECO:0000313" key="3">
    <source>
        <dbReference type="Proteomes" id="UP000299290"/>
    </source>
</evidence>
<dbReference type="PRINTS" id="PR00598">
    <property type="entry name" value="HTHMARR"/>
</dbReference>
<dbReference type="AlphaFoldDB" id="A0A4D4JZF1"/>
<dbReference type="PANTHER" id="PTHR33164:SF57">
    <property type="entry name" value="MARR-FAMILY TRANSCRIPTIONAL REGULATOR"/>
    <property type="match status" value="1"/>
</dbReference>
<gene>
    <name evidence="2" type="ORF">SANT12839_002590</name>
</gene>
<dbReference type="RefSeq" id="WP_137963659.1">
    <property type="nucleotide sequence ID" value="NZ_BJHV01000001.1"/>
</dbReference>
<dbReference type="PANTHER" id="PTHR33164">
    <property type="entry name" value="TRANSCRIPTIONAL REGULATOR, MARR FAMILY"/>
    <property type="match status" value="1"/>
</dbReference>
<dbReference type="InterPro" id="IPR036388">
    <property type="entry name" value="WH-like_DNA-bd_sf"/>
</dbReference>
<dbReference type="InterPro" id="IPR000835">
    <property type="entry name" value="HTH_MarR-typ"/>
</dbReference>
<reference evidence="2 3" key="1">
    <citation type="journal article" date="2020" name="Int. J. Syst. Evol. Microbiol.">
        <title>Reclassification of Streptomyces castelarensis and Streptomyces sporoclivatus as later heterotypic synonyms of Streptomyces antimycoticus.</title>
        <authorList>
            <person name="Komaki H."/>
            <person name="Tamura T."/>
        </authorList>
    </citation>
    <scope>NUCLEOTIDE SEQUENCE [LARGE SCALE GENOMIC DNA]</scope>
    <source>
        <strain evidence="2 3">NBRC 12839</strain>
    </source>
</reference>
<organism evidence="2 3">
    <name type="scientific">Streptomyces antimycoticus</name>
    <dbReference type="NCBI Taxonomy" id="68175"/>
    <lineage>
        <taxon>Bacteria</taxon>
        <taxon>Bacillati</taxon>
        <taxon>Actinomycetota</taxon>
        <taxon>Actinomycetes</taxon>
        <taxon>Kitasatosporales</taxon>
        <taxon>Streptomycetaceae</taxon>
        <taxon>Streptomyces</taxon>
        <taxon>Streptomyces violaceusniger group</taxon>
    </lineage>
</organism>
<dbReference type="Pfam" id="PF12802">
    <property type="entry name" value="MarR_2"/>
    <property type="match status" value="1"/>
</dbReference>
<dbReference type="PROSITE" id="PS50995">
    <property type="entry name" value="HTH_MARR_2"/>
    <property type="match status" value="1"/>
</dbReference>
<dbReference type="SMART" id="SM00347">
    <property type="entry name" value="HTH_MARR"/>
    <property type="match status" value="1"/>
</dbReference>
<evidence type="ECO:0000313" key="2">
    <source>
        <dbReference type="EMBL" id="GDY39377.1"/>
    </source>
</evidence>
<name>A0A4D4JZF1_9ACTN</name>
<dbReference type="Proteomes" id="UP000299290">
    <property type="component" value="Unassembled WGS sequence"/>
</dbReference>
<dbReference type="EMBL" id="BJHV01000001">
    <property type="protein sequence ID" value="GDY39377.1"/>
    <property type="molecule type" value="Genomic_DNA"/>
</dbReference>
<accession>A0A4D4JZF1</accession>
<feature type="domain" description="HTH marR-type" evidence="1">
    <location>
        <begin position="10"/>
        <end position="142"/>
    </location>
</feature>
<evidence type="ECO:0000259" key="1">
    <source>
        <dbReference type="PROSITE" id="PS50995"/>
    </source>
</evidence>
<proteinExistence type="predicted"/>
<protein>
    <recommendedName>
        <fullName evidence="1">HTH marR-type domain-containing protein</fullName>
    </recommendedName>
</protein>
<comment type="caution">
    <text evidence="2">The sequence shown here is derived from an EMBL/GenBank/DDBJ whole genome shotgun (WGS) entry which is preliminary data.</text>
</comment>
<dbReference type="InterPro" id="IPR039422">
    <property type="entry name" value="MarR/SlyA-like"/>
</dbReference>
<dbReference type="SUPFAM" id="SSF46785">
    <property type="entry name" value="Winged helix' DNA-binding domain"/>
    <property type="match status" value="1"/>
</dbReference>
<keyword evidence="3" id="KW-1185">Reference proteome</keyword>
<dbReference type="GO" id="GO:0006950">
    <property type="term" value="P:response to stress"/>
    <property type="evidence" value="ECO:0007669"/>
    <property type="project" value="TreeGrafter"/>
</dbReference>
<dbReference type="GO" id="GO:0003700">
    <property type="term" value="F:DNA-binding transcription factor activity"/>
    <property type="evidence" value="ECO:0007669"/>
    <property type="project" value="InterPro"/>
</dbReference>
<dbReference type="Gene3D" id="1.10.10.10">
    <property type="entry name" value="Winged helix-like DNA-binding domain superfamily/Winged helix DNA-binding domain"/>
    <property type="match status" value="1"/>
</dbReference>
<sequence length="150" mass="16640">MPNDVGHEIANALGTLLRRSTREQIYRRLTEGLGEAVDEVTYPVLSGLARTGPRSAAGLADEIGLDRSGVTRRATRLEEAGLLRREPDPGDRRATLLALTDTGRQAIETTRQRLAAHIEDSLASWPPGEARTFARQLHRFVHYGPFTEER</sequence>